<dbReference type="Proteomes" id="UP000249375">
    <property type="component" value="Chromosome"/>
</dbReference>
<dbReference type="OrthoDB" id="1490291at2"/>
<evidence type="ECO:0000259" key="1">
    <source>
        <dbReference type="Pfam" id="PF01370"/>
    </source>
</evidence>
<dbReference type="InterPro" id="IPR001509">
    <property type="entry name" value="Epimerase_deHydtase"/>
</dbReference>
<reference evidence="2 3" key="1">
    <citation type="submission" date="2018-11" db="EMBL/GenBank/DDBJ databases">
        <authorList>
            <person name="Na S.W."/>
            <person name="Baik M."/>
        </authorList>
    </citation>
    <scope>NUCLEOTIDE SEQUENCE [LARGE SCALE GENOMIC DNA]</scope>
    <source>
        <strain evidence="2 3">E39</strain>
    </source>
</reference>
<sequence>MNFKGEKILVTGASGFIGSFIVERLLELGAEVWAGVRQSSSREYLQDSRIKFLELDFSDKGTLSDQLKSHGPWHHVIHAAGATKCKNAADFFTINTDGTRHFAEALIETQTIKGRFIYFSSLSVFGPVRQEPTGNGKFHYAKITESDTPMPNSAYGQSKLRAEAALEAIKDLDYVILRPTGVYGPREKDYFLMAKSIRQHIDFSVGFKPQEITFIFVRDLVDAACLALSNGPSRRAYFLTDGEVYDSRAFSNLLQAEMGVRCVLHIKAPLWLLHGVCKISGTLAKWRGKTTTLNMDKYHILRQRNWQCDIQPAQELLGYVPKYKLEEGVKESVAWYKKAGWL</sequence>
<dbReference type="EMBL" id="CP033459">
    <property type="protein sequence ID" value="QFQ13758.1"/>
    <property type="molecule type" value="Genomic_DNA"/>
</dbReference>
<feature type="domain" description="NAD-dependent epimerase/dehydratase" evidence="1">
    <location>
        <begin position="8"/>
        <end position="237"/>
    </location>
</feature>
<evidence type="ECO:0000313" key="2">
    <source>
        <dbReference type="EMBL" id="QFQ13758.1"/>
    </source>
</evidence>
<accession>A0A5P8E9Y8</accession>
<proteinExistence type="predicted"/>
<gene>
    <name evidence="2" type="ORF">C7Y71_007445</name>
</gene>
<dbReference type="Gene3D" id="3.40.50.720">
    <property type="entry name" value="NAD(P)-binding Rossmann-like Domain"/>
    <property type="match status" value="1"/>
</dbReference>
<dbReference type="SUPFAM" id="SSF51735">
    <property type="entry name" value="NAD(P)-binding Rossmann-fold domains"/>
    <property type="match status" value="1"/>
</dbReference>
<organism evidence="2 3">
    <name type="scientific">Pseudoprevotella muciniphila</name>
    <dbReference type="NCBI Taxonomy" id="2133944"/>
    <lineage>
        <taxon>Bacteria</taxon>
        <taxon>Pseudomonadati</taxon>
        <taxon>Bacteroidota</taxon>
        <taxon>Bacteroidia</taxon>
        <taxon>Bacteroidales</taxon>
        <taxon>Prevotellaceae</taxon>
        <taxon>Pseudoprevotella</taxon>
    </lineage>
</organism>
<dbReference type="KEGG" id="alq:C7Y71_007445"/>
<dbReference type="InterPro" id="IPR050177">
    <property type="entry name" value="Lipid_A_modif_metabolic_enz"/>
</dbReference>
<dbReference type="Pfam" id="PF01370">
    <property type="entry name" value="Epimerase"/>
    <property type="match status" value="1"/>
</dbReference>
<dbReference type="InterPro" id="IPR036291">
    <property type="entry name" value="NAD(P)-bd_dom_sf"/>
</dbReference>
<dbReference type="PANTHER" id="PTHR43245:SF58">
    <property type="entry name" value="BLL5923 PROTEIN"/>
    <property type="match status" value="1"/>
</dbReference>
<keyword evidence="3" id="KW-1185">Reference proteome</keyword>
<dbReference type="AlphaFoldDB" id="A0A5P8E9Y8"/>
<dbReference type="PANTHER" id="PTHR43245">
    <property type="entry name" value="BIFUNCTIONAL POLYMYXIN RESISTANCE PROTEIN ARNA"/>
    <property type="match status" value="1"/>
</dbReference>
<name>A0A5P8E9Y8_9BACT</name>
<protein>
    <submittedName>
        <fullName evidence="2">NAD(P)-dependent oxidoreductase</fullName>
    </submittedName>
</protein>
<evidence type="ECO:0000313" key="3">
    <source>
        <dbReference type="Proteomes" id="UP000249375"/>
    </source>
</evidence>